<evidence type="ECO:0000256" key="1">
    <source>
        <dbReference type="ARBA" id="ARBA00006291"/>
    </source>
</evidence>
<evidence type="ECO:0000256" key="6">
    <source>
        <dbReference type="ARBA" id="ARBA00046874"/>
    </source>
</evidence>
<evidence type="ECO:0000256" key="3">
    <source>
        <dbReference type="ARBA" id="ARBA00023210"/>
    </source>
</evidence>
<proteinExistence type="inferred from homology"/>
<dbReference type="SUPFAM" id="SSF63848">
    <property type="entry name" value="Cell-division inhibitor MinC, C-terminal domain"/>
    <property type="match status" value="1"/>
</dbReference>
<comment type="function">
    <text evidence="5 7">Cell division inhibitor that blocks the formation of polar Z ring septums. Rapidly oscillates between the poles of the cell to destabilize FtsZ filaments that have formed before they mature into polar Z rings. Prevents FtsZ polymerization.</text>
</comment>
<comment type="caution">
    <text evidence="10">The sequence shown here is derived from an EMBL/GenBank/DDBJ whole genome shotgun (WGS) entry which is preliminary data.</text>
</comment>
<accession>A0A4R1RWI2</accession>
<protein>
    <recommendedName>
        <fullName evidence="7">Probable septum site-determining protein MinC</fullName>
    </recommendedName>
</protein>
<evidence type="ECO:0000259" key="8">
    <source>
        <dbReference type="Pfam" id="PF03775"/>
    </source>
</evidence>
<dbReference type="OrthoDB" id="9790810at2"/>
<evidence type="ECO:0000256" key="7">
    <source>
        <dbReference type="HAMAP-Rule" id="MF_00267"/>
    </source>
</evidence>
<dbReference type="GO" id="GO:0051302">
    <property type="term" value="P:regulation of cell division"/>
    <property type="evidence" value="ECO:0007669"/>
    <property type="project" value="InterPro"/>
</dbReference>
<dbReference type="PANTHER" id="PTHR34108:SF1">
    <property type="entry name" value="SEPTUM SITE-DETERMINING PROTEIN MINC"/>
    <property type="match status" value="1"/>
</dbReference>
<name>A0A4R1RWI2_HYDET</name>
<dbReference type="AlphaFoldDB" id="A0A4R1RWI2"/>
<evidence type="ECO:0000259" key="9">
    <source>
        <dbReference type="Pfam" id="PF05209"/>
    </source>
</evidence>
<dbReference type="InterPro" id="IPR016098">
    <property type="entry name" value="CAP/MinC_C"/>
</dbReference>
<feature type="domain" description="Septum formation inhibitor MinC C-terminal" evidence="8">
    <location>
        <begin position="116"/>
        <end position="217"/>
    </location>
</feature>
<dbReference type="HAMAP" id="MF_00267">
    <property type="entry name" value="MinC"/>
    <property type="match status" value="1"/>
</dbReference>
<dbReference type="InterPro" id="IPR036145">
    <property type="entry name" value="MinC_C_sf"/>
</dbReference>
<organism evidence="10 11">
    <name type="scientific">Hydrogenispora ethanolica</name>
    <dbReference type="NCBI Taxonomy" id="1082276"/>
    <lineage>
        <taxon>Bacteria</taxon>
        <taxon>Bacillati</taxon>
        <taxon>Bacillota</taxon>
        <taxon>Hydrogenispora</taxon>
    </lineage>
</organism>
<sequence length="222" mass="24489">MIARTGAMAKRVESVVFKGYKSGLTLIIPEQGPFDHYLTELKARLEQSKEFFRGVKISVKIGKRQLSEADQEALKELLQEFGLIFFRIVDETVLVATVNNKRSVKENDEFIGTITVKRTIRSGQRVEFEGNLVIMGDVNPGAEVAASGDIVVLGKLRGTAHAGATGNQNAKIYAFYFNPVQIRIAEVITRAPEAKKRKDSGYHGPEVAKIKDGLIMVEPALV</sequence>
<dbReference type="Gene3D" id="3.30.160.540">
    <property type="match status" value="1"/>
</dbReference>
<reference evidence="10 11" key="1">
    <citation type="submission" date="2019-03" db="EMBL/GenBank/DDBJ databases">
        <title>Genomic Encyclopedia of Type Strains, Phase IV (KMG-IV): sequencing the most valuable type-strain genomes for metagenomic binning, comparative biology and taxonomic classification.</title>
        <authorList>
            <person name="Goeker M."/>
        </authorList>
    </citation>
    <scope>NUCLEOTIDE SEQUENCE [LARGE SCALE GENOMIC DNA]</scope>
    <source>
        <strain evidence="10 11">LX-B</strain>
    </source>
</reference>
<keyword evidence="3 7" id="KW-0717">Septation</keyword>
<evidence type="ECO:0000256" key="4">
    <source>
        <dbReference type="ARBA" id="ARBA00023306"/>
    </source>
</evidence>
<keyword evidence="4 7" id="KW-0131">Cell cycle</keyword>
<comment type="subunit">
    <text evidence="6 7">Interacts with MinD and FtsZ.</text>
</comment>
<keyword evidence="11" id="KW-1185">Reference proteome</keyword>
<dbReference type="NCBIfam" id="TIGR01222">
    <property type="entry name" value="minC"/>
    <property type="match status" value="1"/>
</dbReference>
<dbReference type="Pfam" id="PF05209">
    <property type="entry name" value="MinC_N"/>
    <property type="match status" value="1"/>
</dbReference>
<evidence type="ECO:0000313" key="11">
    <source>
        <dbReference type="Proteomes" id="UP000295008"/>
    </source>
</evidence>
<evidence type="ECO:0000256" key="5">
    <source>
        <dbReference type="ARBA" id="ARBA00025606"/>
    </source>
</evidence>
<dbReference type="Proteomes" id="UP000295008">
    <property type="component" value="Unassembled WGS sequence"/>
</dbReference>
<dbReference type="GO" id="GO:1901891">
    <property type="term" value="P:regulation of cell septum assembly"/>
    <property type="evidence" value="ECO:0007669"/>
    <property type="project" value="InterPro"/>
</dbReference>
<comment type="similarity">
    <text evidence="1 7">Belongs to the MinC family.</text>
</comment>
<evidence type="ECO:0000313" key="10">
    <source>
        <dbReference type="EMBL" id="TCL70956.1"/>
    </source>
</evidence>
<dbReference type="InterPro" id="IPR005526">
    <property type="entry name" value="Septum_form_inhib_MinC_C"/>
</dbReference>
<dbReference type="RefSeq" id="WP_132013920.1">
    <property type="nucleotide sequence ID" value="NZ_SLUN01000008.1"/>
</dbReference>
<gene>
    <name evidence="7" type="primary">minC</name>
    <name evidence="10" type="ORF">EDC14_1008103</name>
</gene>
<dbReference type="Gene3D" id="2.160.20.70">
    <property type="match status" value="1"/>
</dbReference>
<dbReference type="GO" id="GO:0000902">
    <property type="term" value="P:cell morphogenesis"/>
    <property type="evidence" value="ECO:0007669"/>
    <property type="project" value="InterPro"/>
</dbReference>
<dbReference type="GO" id="GO:0000917">
    <property type="term" value="P:division septum assembly"/>
    <property type="evidence" value="ECO:0007669"/>
    <property type="project" value="UniProtKB-KW"/>
</dbReference>
<keyword evidence="2 7" id="KW-0132">Cell division</keyword>
<dbReference type="InterPro" id="IPR007874">
    <property type="entry name" value="MinC_N"/>
</dbReference>
<evidence type="ECO:0000256" key="2">
    <source>
        <dbReference type="ARBA" id="ARBA00022618"/>
    </source>
</evidence>
<dbReference type="InterPro" id="IPR013033">
    <property type="entry name" value="MinC"/>
</dbReference>
<dbReference type="EMBL" id="SLUN01000008">
    <property type="protein sequence ID" value="TCL70956.1"/>
    <property type="molecule type" value="Genomic_DNA"/>
</dbReference>
<dbReference type="Pfam" id="PF03775">
    <property type="entry name" value="MinC_C"/>
    <property type="match status" value="1"/>
</dbReference>
<feature type="domain" description="Septum formation inhibitor MinC N-terminal" evidence="9">
    <location>
        <begin position="15"/>
        <end position="84"/>
    </location>
</feature>
<dbReference type="PANTHER" id="PTHR34108">
    <property type="entry name" value="SEPTUM SITE-DETERMINING PROTEIN MINC"/>
    <property type="match status" value="1"/>
</dbReference>